<comment type="caution">
    <text evidence="4">The sequence shown here is derived from an EMBL/GenBank/DDBJ whole genome shotgun (WGS) entry which is preliminary data.</text>
</comment>
<evidence type="ECO:0000256" key="1">
    <source>
        <dbReference type="ARBA" id="ARBA00008060"/>
    </source>
</evidence>
<dbReference type="InterPro" id="IPR010760">
    <property type="entry name" value="DNA-repair_Swi5"/>
</dbReference>
<gene>
    <name evidence="4" type="ORF">CROQUDRAFT_654109</name>
</gene>
<evidence type="ECO:0000313" key="4">
    <source>
        <dbReference type="EMBL" id="KAG0149024.1"/>
    </source>
</evidence>
<dbReference type="GO" id="GO:0000709">
    <property type="term" value="P:meiotic joint molecule formation"/>
    <property type="evidence" value="ECO:0007669"/>
    <property type="project" value="TreeGrafter"/>
</dbReference>
<dbReference type="OrthoDB" id="2502755at2759"/>
<dbReference type="GO" id="GO:0010772">
    <property type="term" value="P:meiotic DNA recombinase assembly involved in reciprocal meiotic recombination"/>
    <property type="evidence" value="ECO:0007669"/>
    <property type="project" value="TreeGrafter"/>
</dbReference>
<protein>
    <submittedName>
        <fullName evidence="4">Uncharacterized protein</fullName>
    </submittedName>
</protein>
<sequence length="79" mass="9274">MDQVQRLQKLHDLERAIETKRRHGMTKDRARRITASHIKALHEYNACKDYTQKLLGMIGSIEGTTLKETYERFDLSPET</sequence>
<dbReference type="Proteomes" id="UP000886653">
    <property type="component" value="Unassembled WGS sequence"/>
</dbReference>
<dbReference type="GO" id="GO:0032798">
    <property type="term" value="C:Swi5-Sfr1 complex"/>
    <property type="evidence" value="ECO:0007669"/>
    <property type="project" value="TreeGrafter"/>
</dbReference>
<evidence type="ECO:0000313" key="5">
    <source>
        <dbReference type="Proteomes" id="UP000886653"/>
    </source>
</evidence>
<dbReference type="AlphaFoldDB" id="A0A9P6NN89"/>
<evidence type="ECO:0000256" key="3">
    <source>
        <dbReference type="ARBA" id="ARBA00023204"/>
    </source>
</evidence>
<keyword evidence="5" id="KW-1185">Reference proteome</keyword>
<organism evidence="4 5">
    <name type="scientific">Cronartium quercuum f. sp. fusiforme G11</name>
    <dbReference type="NCBI Taxonomy" id="708437"/>
    <lineage>
        <taxon>Eukaryota</taxon>
        <taxon>Fungi</taxon>
        <taxon>Dikarya</taxon>
        <taxon>Basidiomycota</taxon>
        <taxon>Pucciniomycotina</taxon>
        <taxon>Pucciniomycetes</taxon>
        <taxon>Pucciniales</taxon>
        <taxon>Coleosporiaceae</taxon>
        <taxon>Cronartium</taxon>
    </lineage>
</organism>
<dbReference type="Gene3D" id="1.20.5.170">
    <property type="match status" value="1"/>
</dbReference>
<reference evidence="4" key="1">
    <citation type="submission" date="2013-11" db="EMBL/GenBank/DDBJ databases">
        <title>Genome sequence of the fusiform rust pathogen reveals effectors for host alternation and coevolution with pine.</title>
        <authorList>
            <consortium name="DOE Joint Genome Institute"/>
            <person name="Smith K."/>
            <person name="Pendleton A."/>
            <person name="Kubisiak T."/>
            <person name="Anderson C."/>
            <person name="Salamov A."/>
            <person name="Aerts A."/>
            <person name="Riley R."/>
            <person name="Clum A."/>
            <person name="Lindquist E."/>
            <person name="Ence D."/>
            <person name="Campbell M."/>
            <person name="Kronenberg Z."/>
            <person name="Feau N."/>
            <person name="Dhillon B."/>
            <person name="Hamelin R."/>
            <person name="Burleigh J."/>
            <person name="Smith J."/>
            <person name="Yandell M."/>
            <person name="Nelson C."/>
            <person name="Grigoriev I."/>
            <person name="Davis J."/>
        </authorList>
    </citation>
    <scope>NUCLEOTIDE SEQUENCE</scope>
    <source>
        <strain evidence="4">G11</strain>
    </source>
</reference>
<dbReference type="EMBL" id="MU167231">
    <property type="protein sequence ID" value="KAG0149024.1"/>
    <property type="molecule type" value="Genomic_DNA"/>
</dbReference>
<accession>A0A9P6NN89</accession>
<proteinExistence type="inferred from homology"/>
<name>A0A9P6NN89_9BASI</name>
<dbReference type="PANTHER" id="PTHR28529:SF2">
    <property type="entry name" value="DNA REPAIR PROTEIN SWI5 HOMOLOG"/>
    <property type="match status" value="1"/>
</dbReference>
<keyword evidence="3" id="KW-0234">DNA repair</keyword>
<dbReference type="PANTHER" id="PTHR28529">
    <property type="entry name" value="DNA REPAIR PROTEIN SWI5 HOMOLOG"/>
    <property type="match status" value="1"/>
</dbReference>
<keyword evidence="2" id="KW-0227">DNA damage</keyword>
<evidence type="ECO:0000256" key="2">
    <source>
        <dbReference type="ARBA" id="ARBA00022763"/>
    </source>
</evidence>
<dbReference type="GO" id="GO:0034974">
    <property type="term" value="C:Swi5-Swi2 complex"/>
    <property type="evidence" value="ECO:0007669"/>
    <property type="project" value="TreeGrafter"/>
</dbReference>
<dbReference type="Pfam" id="PF07061">
    <property type="entry name" value="Swi5"/>
    <property type="match status" value="1"/>
</dbReference>
<comment type="similarity">
    <text evidence="1">Belongs to the SWI5/SAE3 family.</text>
</comment>